<feature type="region of interest" description="Disordered" evidence="15">
    <location>
        <begin position="998"/>
        <end position="1024"/>
    </location>
</feature>
<dbReference type="Proteomes" id="UP001140172">
    <property type="component" value="Unassembled WGS sequence"/>
</dbReference>
<comment type="caution">
    <text evidence="17">The sequence shown here is derived from an EMBL/GenBank/DDBJ whole genome shotgun (WGS) entry which is preliminary data.</text>
</comment>
<dbReference type="Gene3D" id="2.40.40.20">
    <property type="match status" value="1"/>
</dbReference>
<dbReference type="EC" id="2.7.7.6" evidence="14"/>
<keyword evidence="5 14" id="KW-0808">Transferase</keyword>
<dbReference type="CDD" id="cd02583">
    <property type="entry name" value="RNAP_III_RPC1_N"/>
    <property type="match status" value="1"/>
</dbReference>
<feature type="domain" description="RNA polymerase N-terminal" evidence="16">
    <location>
        <begin position="244"/>
        <end position="547"/>
    </location>
</feature>
<dbReference type="FunFam" id="1.10.132.30:FF:000001">
    <property type="entry name" value="DNA-directed RNA polymerase subunit"/>
    <property type="match status" value="1"/>
</dbReference>
<accession>A0A9W8LK76</accession>
<dbReference type="InterPro" id="IPR007080">
    <property type="entry name" value="RNA_pol_Rpb1_1"/>
</dbReference>
<evidence type="ECO:0000259" key="16">
    <source>
        <dbReference type="SMART" id="SM00663"/>
    </source>
</evidence>
<dbReference type="InterPro" id="IPR038120">
    <property type="entry name" value="Rpb1_funnel_sf"/>
</dbReference>
<reference evidence="17" key="1">
    <citation type="submission" date="2022-07" db="EMBL/GenBank/DDBJ databases">
        <title>Phylogenomic reconstructions and comparative analyses of Kickxellomycotina fungi.</title>
        <authorList>
            <person name="Reynolds N.K."/>
            <person name="Stajich J.E."/>
            <person name="Barry K."/>
            <person name="Grigoriev I.V."/>
            <person name="Crous P."/>
            <person name="Smith M.E."/>
        </authorList>
    </citation>
    <scope>NUCLEOTIDE SEQUENCE</scope>
    <source>
        <strain evidence="17">BCRC 34489</strain>
    </source>
</reference>
<evidence type="ECO:0000256" key="12">
    <source>
        <dbReference type="ARBA" id="ARBA00048552"/>
    </source>
</evidence>
<dbReference type="SMART" id="SM00663">
    <property type="entry name" value="RPOLA_N"/>
    <property type="match status" value="1"/>
</dbReference>
<keyword evidence="18" id="KW-1185">Reference proteome</keyword>
<dbReference type="InterPro" id="IPR000722">
    <property type="entry name" value="RNA_pol_asu"/>
</dbReference>
<dbReference type="FunFam" id="2.40.40.20:FF:000019">
    <property type="entry name" value="DNA-directed RNA polymerase II subunit RPB1"/>
    <property type="match status" value="1"/>
</dbReference>
<evidence type="ECO:0000256" key="7">
    <source>
        <dbReference type="ARBA" id="ARBA00022723"/>
    </source>
</evidence>
<dbReference type="GO" id="GO:0000428">
    <property type="term" value="C:DNA-directed RNA polymerase complex"/>
    <property type="evidence" value="ECO:0007669"/>
    <property type="project" value="UniProtKB-KW"/>
</dbReference>
<dbReference type="Gene3D" id="1.10.150.390">
    <property type="match status" value="1"/>
</dbReference>
<evidence type="ECO:0000256" key="15">
    <source>
        <dbReference type="SAM" id="MobiDB-lite"/>
    </source>
</evidence>
<dbReference type="GO" id="GO:0003899">
    <property type="term" value="F:DNA-directed RNA polymerase activity"/>
    <property type="evidence" value="ECO:0007669"/>
    <property type="project" value="UniProtKB-EC"/>
</dbReference>
<evidence type="ECO:0000313" key="18">
    <source>
        <dbReference type="Proteomes" id="UP001140172"/>
    </source>
</evidence>
<dbReference type="PANTHER" id="PTHR48446:SF1">
    <property type="entry name" value="DNA-DIRECTED RNA POLYMERASE SUBUNIT BETA' N-TERMINAL SECTION"/>
    <property type="match status" value="1"/>
</dbReference>
<evidence type="ECO:0000256" key="8">
    <source>
        <dbReference type="ARBA" id="ARBA00022833"/>
    </source>
</evidence>
<evidence type="ECO:0000256" key="1">
    <source>
        <dbReference type="ARBA" id="ARBA00004123"/>
    </source>
</evidence>
<keyword evidence="9" id="KW-0460">Magnesium</keyword>
<dbReference type="InterPro" id="IPR007081">
    <property type="entry name" value="RNA_pol_Rpb1_5"/>
</dbReference>
<dbReference type="Pfam" id="PF04997">
    <property type="entry name" value="RNA_pol_Rpb1_1"/>
    <property type="match status" value="1"/>
</dbReference>
<dbReference type="FunFam" id="4.10.860.120:FF:000004">
    <property type="entry name" value="DNA-directed RNA polymerase subunit"/>
    <property type="match status" value="1"/>
</dbReference>
<dbReference type="NCBIfam" id="NF006336">
    <property type="entry name" value="PRK08566.1"/>
    <property type="match status" value="1"/>
</dbReference>
<dbReference type="Gene3D" id="3.30.1490.180">
    <property type="entry name" value="RNA polymerase ii"/>
    <property type="match status" value="1"/>
</dbReference>
<keyword evidence="4 14" id="KW-0240">DNA-directed RNA polymerase</keyword>
<evidence type="ECO:0000256" key="14">
    <source>
        <dbReference type="RuleBase" id="RU004279"/>
    </source>
</evidence>
<keyword evidence="8" id="KW-0862">Zinc</keyword>
<protein>
    <recommendedName>
        <fullName evidence="14">DNA-directed RNA polymerase subunit</fullName>
        <ecNumber evidence="14">2.7.7.6</ecNumber>
    </recommendedName>
</protein>
<dbReference type="Pfam" id="PF04998">
    <property type="entry name" value="RNA_pol_Rpb1_5"/>
    <property type="match status" value="1"/>
</dbReference>
<dbReference type="InterPro" id="IPR015700">
    <property type="entry name" value="RPC1"/>
</dbReference>
<evidence type="ECO:0000256" key="13">
    <source>
        <dbReference type="ARBA" id="ARBA00058108"/>
    </source>
</evidence>
<dbReference type="Pfam" id="PF00623">
    <property type="entry name" value="RNA_pol_Rpb1_2"/>
    <property type="match status" value="1"/>
</dbReference>
<keyword evidence="6 14" id="KW-0548">Nucleotidyltransferase</keyword>
<evidence type="ECO:0000313" key="17">
    <source>
        <dbReference type="EMBL" id="KAJ2783419.1"/>
    </source>
</evidence>
<evidence type="ECO:0000256" key="6">
    <source>
        <dbReference type="ARBA" id="ARBA00022695"/>
    </source>
</evidence>
<dbReference type="GO" id="GO:0006351">
    <property type="term" value="P:DNA-templated transcription"/>
    <property type="evidence" value="ECO:0007669"/>
    <property type="project" value="InterPro"/>
</dbReference>
<sequence length="1459" mass="163451">MKEPVLVQAPKQINCIQFGVPSPRDIRRAAEIQINQRDLYTSEERKQVKHGVLDKRLGISNKHDICETCHQNMSECVGHWGYIDLCVPVFHFGYFGMTQMILQDICKTCYRVMLKEEDRRKYLKRLRRPGIDGLQMRAAVKEVNTLCKKVTYCPHCSASNGVVKKAGPLKIVHDKFRQKRTADEQEIYRRTLANAVDADPQLGAFVSKSLSEEMTPLIVYQMFKNISDEDCELMGLNPKSGRPELFLWTSVPVPPVCIRPSVAQDGASNEDDLTVKLSDIISTNHMIESGMRHGAGTANVMERWDYLGLAVAMYINSELPGVPLSVSGGKPSRGLIQRLKGKQGRFRGNLSGKRVDFSGRTVISPDPNMRIDEVAVPDRVAKILTYPERVTEHNRNRLRKLVLNGPHVHPGANYVQLASNGQKRFLIKNIRKTMADDLRIGDIVERHLCNGDVVLFNRQPSLHRLSIMSHAARVMPWRTFRFNECVCAPYNADFDGDEMNLHVPQTEEARVEARELMGVRNNLVTPRNGEPIIGATQDFITTAYLITQKDRFYDRSQFVQIVSYCFDANVHVDIPPPCIVKPRCLWSGKQVINVLMRPNTSSNVLINLEAKTKSFRKSVIPDLCPRDGFLIIRNSEIMCGTLDKKVVGDGNKDTIFFIALRDFGTQDAALLMNRLAKLSARWSCNQGFSIGLSDVMPGKILRERKDQLIRDTYAECDDLIEESRQGKLKASPGCDIAQTLENRISGALSKVRDLAGSICMEELSRFNAPLIMATCGSKGSPINVCQMVACVGQQIVSGNRILDGFTDRTLPTFLKRSRTPEAKGFVASSFYTGLYPTEFFFHAASGREGLVDAAVKTAETGYMQRRLVKAFEDLRVQYDSSVRNSVGNVVQFEYGGDSLDPYCLEGDGVPVRYMHNWKHIRNTIPISEDDQLLAPFQVRHIVDTMLKEPRFVNWASEDWREATHQFVDKHLAGRLAALRDAYGLEPFDAIPEEIDEDAAAAKKPKPRGRKPKNPQPEESSAEAAARKSEAIMAWSLADADASVELEYRRVVDNKLLITRKLLTSFLDLCIEKYQRSRVDPGTAVGAVGAQSIGEPTTQMTLKAFHFAGIASMNVTMGVPRIKEIINAAKNISTPVVNCRLLNDKSETSARIVKGRIERTFLGDIAYSIEEVYTAASCFIAVQIDMDVINKLQLELSLDNIRDAIATAPKLKIGNNVHTERPCRLNVFVGPKDQKDLHYELQKLKRALSNIIVHGFPVAHRAVIINKESDRNPVYELQVEGNSLIQAMTTDGIDGRFTSSNHMFDNLKYLGIEATRHKIIKELGEIFSNYGISIDIRHLMLLGDLMCYKGELLGITRYGIAKMNDSVMMLASFEKTADHLFDAAVFGKRDMVHGVSERIIMGQQMPVGTGVFKLLMDYDRDVRPTRRPLLFDEPSNDKKYGGVSNGIGNGAVGSPMEVCS</sequence>
<keyword evidence="7" id="KW-0479">Metal-binding</keyword>
<dbReference type="InterPro" id="IPR006592">
    <property type="entry name" value="RNA_pol_N"/>
</dbReference>
<dbReference type="GO" id="GO:0005634">
    <property type="term" value="C:nucleus"/>
    <property type="evidence" value="ECO:0007669"/>
    <property type="project" value="UniProtKB-SubCell"/>
</dbReference>
<evidence type="ECO:0000256" key="3">
    <source>
        <dbReference type="ARBA" id="ARBA00011206"/>
    </source>
</evidence>
<evidence type="ECO:0000256" key="9">
    <source>
        <dbReference type="ARBA" id="ARBA00022842"/>
    </source>
</evidence>
<dbReference type="GO" id="GO:0003677">
    <property type="term" value="F:DNA binding"/>
    <property type="evidence" value="ECO:0007669"/>
    <property type="project" value="InterPro"/>
</dbReference>
<dbReference type="Pfam" id="PF04983">
    <property type="entry name" value="RNA_pol_Rpb1_3"/>
    <property type="match status" value="1"/>
</dbReference>
<comment type="catalytic activity">
    <reaction evidence="12 14">
        <text>RNA(n) + a ribonucleoside 5'-triphosphate = RNA(n+1) + diphosphate</text>
        <dbReference type="Rhea" id="RHEA:21248"/>
        <dbReference type="Rhea" id="RHEA-COMP:14527"/>
        <dbReference type="Rhea" id="RHEA-COMP:17342"/>
        <dbReference type="ChEBI" id="CHEBI:33019"/>
        <dbReference type="ChEBI" id="CHEBI:61557"/>
        <dbReference type="ChEBI" id="CHEBI:140395"/>
        <dbReference type="EC" id="2.7.7.6"/>
    </reaction>
</comment>
<dbReference type="Pfam" id="PF05000">
    <property type="entry name" value="RNA_pol_Rpb1_4"/>
    <property type="match status" value="1"/>
</dbReference>
<dbReference type="InterPro" id="IPR035697">
    <property type="entry name" value="RNAP_III_RPC1_N"/>
</dbReference>
<dbReference type="EMBL" id="JANBUM010000144">
    <property type="protein sequence ID" value="KAJ2783419.1"/>
    <property type="molecule type" value="Genomic_DNA"/>
</dbReference>
<evidence type="ECO:0000256" key="5">
    <source>
        <dbReference type="ARBA" id="ARBA00022679"/>
    </source>
</evidence>
<feature type="compositionally biased region" description="Basic residues" evidence="15">
    <location>
        <begin position="1002"/>
        <end position="1012"/>
    </location>
</feature>
<comment type="function">
    <text evidence="13">DNA-dependent RNA polymerase catalyzes the transcription of DNA into RNA using the four ribonucleoside triphosphates as substrates. Largest and catalytic core component of RNA polymerase III which synthesizes small RNAs, such as 5S rRNA and tRNAs. Forms the polymerase active center together with the second largest subunit. A single-stranded DNA template strand of the promoter is positioned within the central active site cleft of Pol III. A bridging helix emanates from RPC1 and crosses the cleft near the catalytic site and is thought to promote translocation of Pol III by acting as a ratchet that moves the RNA-DNA hybrid through the active site by switching from straight to bent conformations at each step of nucleotide addition.</text>
</comment>
<comment type="subunit">
    <text evidence="3">Component of the RNA polymerase III (Pol III) complex consisting of 17 subunits.</text>
</comment>
<dbReference type="OrthoDB" id="270392at2759"/>
<proteinExistence type="inferred from homology"/>
<dbReference type="Gene3D" id="1.10.274.100">
    <property type="entry name" value="RNA polymerase Rpb1, domain 3"/>
    <property type="match status" value="1"/>
</dbReference>
<dbReference type="Gene3D" id="6.20.50.80">
    <property type="match status" value="1"/>
</dbReference>
<gene>
    <name evidence="17" type="primary">RPO31</name>
    <name evidence="17" type="ORF">GGI15_002595</name>
</gene>
<dbReference type="InterPro" id="IPR035698">
    <property type="entry name" value="RNAP_III_Rpc1_C"/>
</dbReference>
<evidence type="ECO:0000256" key="10">
    <source>
        <dbReference type="ARBA" id="ARBA00023163"/>
    </source>
</evidence>
<organism evidence="17 18">
    <name type="scientific">Coemansia interrupta</name>
    <dbReference type="NCBI Taxonomy" id="1126814"/>
    <lineage>
        <taxon>Eukaryota</taxon>
        <taxon>Fungi</taxon>
        <taxon>Fungi incertae sedis</taxon>
        <taxon>Zoopagomycota</taxon>
        <taxon>Kickxellomycotina</taxon>
        <taxon>Kickxellomycetes</taxon>
        <taxon>Kickxellales</taxon>
        <taxon>Kickxellaceae</taxon>
        <taxon>Coemansia</taxon>
    </lineage>
</organism>
<comment type="similarity">
    <text evidence="2 14">Belongs to the RNA polymerase beta' chain family.</text>
</comment>
<comment type="subcellular location">
    <subcellularLocation>
        <location evidence="1">Nucleus</location>
    </subcellularLocation>
</comment>
<dbReference type="InterPro" id="IPR042102">
    <property type="entry name" value="RNA_pol_Rpb1_3_sf"/>
</dbReference>
<dbReference type="PANTHER" id="PTHR48446">
    <property type="entry name" value="DNA-DIRECTED RNA POLYMERASE SUBUNIT BETA' N-TERMINAL SECTION"/>
    <property type="match status" value="1"/>
</dbReference>
<dbReference type="Gene3D" id="6.10.250.2940">
    <property type="match status" value="1"/>
</dbReference>
<dbReference type="FunFam" id="1.10.274.100:FF:000008">
    <property type="entry name" value="DNA-directed RNA polymerase subunit"/>
    <property type="match status" value="1"/>
</dbReference>
<dbReference type="InterPro" id="IPR007066">
    <property type="entry name" value="RNA_pol_Rpb1_3"/>
</dbReference>
<dbReference type="GO" id="GO:0046872">
    <property type="term" value="F:metal ion binding"/>
    <property type="evidence" value="ECO:0007669"/>
    <property type="project" value="UniProtKB-KW"/>
</dbReference>
<keyword evidence="11" id="KW-0539">Nucleus</keyword>
<dbReference type="Gene3D" id="1.10.132.30">
    <property type="match status" value="1"/>
</dbReference>
<dbReference type="InterPro" id="IPR044893">
    <property type="entry name" value="RNA_pol_Rpb1_clamp_domain"/>
</dbReference>
<dbReference type="SUPFAM" id="SSF64484">
    <property type="entry name" value="beta and beta-prime subunits of DNA dependent RNA-polymerase"/>
    <property type="match status" value="1"/>
</dbReference>
<dbReference type="Gene3D" id="4.10.860.120">
    <property type="entry name" value="RNA polymerase II, clamp domain"/>
    <property type="match status" value="1"/>
</dbReference>
<evidence type="ECO:0000256" key="4">
    <source>
        <dbReference type="ARBA" id="ARBA00022478"/>
    </source>
</evidence>
<dbReference type="FunFam" id="1.10.150.390:FF:000004">
    <property type="entry name" value="DNA-directed RNA polymerase subunit"/>
    <property type="match status" value="1"/>
</dbReference>
<dbReference type="InterPro" id="IPR007083">
    <property type="entry name" value="RNA_pol_Rpb1_4"/>
</dbReference>
<dbReference type="CDD" id="cd02736">
    <property type="entry name" value="RNAP_III_Rpc1_C"/>
    <property type="match status" value="1"/>
</dbReference>
<evidence type="ECO:0000256" key="11">
    <source>
        <dbReference type="ARBA" id="ARBA00023242"/>
    </source>
</evidence>
<evidence type="ECO:0000256" key="2">
    <source>
        <dbReference type="ARBA" id="ARBA00006460"/>
    </source>
</evidence>
<name>A0A9W8LK76_9FUNG</name>
<keyword evidence="10 14" id="KW-0804">Transcription</keyword>